<organism evidence="2 3">
    <name type="scientific">Mastigocoleus testarum BC008</name>
    <dbReference type="NCBI Taxonomy" id="371196"/>
    <lineage>
        <taxon>Bacteria</taxon>
        <taxon>Bacillati</taxon>
        <taxon>Cyanobacteriota</taxon>
        <taxon>Cyanophyceae</taxon>
        <taxon>Nostocales</taxon>
        <taxon>Hapalosiphonaceae</taxon>
        <taxon>Mastigocoleus</taxon>
    </lineage>
</organism>
<evidence type="ECO:0000313" key="3">
    <source>
        <dbReference type="Proteomes" id="UP000053372"/>
    </source>
</evidence>
<gene>
    <name evidence="2" type="ORF">BC008_30310</name>
</gene>
<comment type="caution">
    <text evidence="2">The sequence shown here is derived from an EMBL/GenBank/DDBJ whole genome shotgun (WGS) entry which is preliminary data.</text>
</comment>
<dbReference type="EMBL" id="LMTZ01000087">
    <property type="protein sequence ID" value="KST67490.1"/>
    <property type="molecule type" value="Genomic_DNA"/>
</dbReference>
<dbReference type="Pfam" id="PF05729">
    <property type="entry name" value="NACHT"/>
    <property type="match status" value="1"/>
</dbReference>
<reference evidence="2 3" key="1">
    <citation type="journal article" date="2015" name="Genome Announc.">
        <title>Draft Genome of the Euendolithic (true boring) Cyanobacterium Mastigocoleus testarum strain BC008.</title>
        <authorList>
            <person name="Guida B.S."/>
            <person name="Garcia-Pichel F."/>
        </authorList>
    </citation>
    <scope>NUCLEOTIDE SEQUENCE [LARGE SCALE GENOMIC DNA]</scope>
    <source>
        <strain evidence="2 3">BC008</strain>
    </source>
</reference>
<proteinExistence type="predicted"/>
<sequence>MAAIKVGKEFLEILKNAYSERFGASPASLIKRLNQVYKDELEDEDSDLISSRTIRNFFNSSEPPNMLEKNLNYLCFVLLDYKSYQEALKQLVQNVEDDVEIDDIEKDFFKPYWEHLERKCSTMRVLDMSEPVKLNSIYVDLNCFKDIPGRKQQALQNLIRDLSADNPENLKRLPFPDKENQILGLEAVKSYPKLMILGKPGAGKTTFLKYLATNSNLLEESIEKIIPVFIPLREFSEHENLHNLIDAVVYEFTQSIPNYESQIKLFLEKGKCLILLDGLDEVLNHDRIYQKIEELINSYPTNRFIITCRTGASDYIFKHFTEVEAVDFDLEQVEKFARNWFNYRGEGKVSEEFLNKLQGNQQVKELATNPLLLTILCWTFEDSYDFTRSRYGLYADAVDSLLRRWDASRRIERKSNLKLSRQRKIAMFSQIAYNGLNHNPPKLLWQKWELEQKLIDFIESISFEIDTYDVLREIEANYGLLIQKAKRIYSFSHLTFQEYFAAEYIVENREVVSLNKFVEQNLMKRQWREVFILITERLNQTKVDEFIKLIFKRTNEMIKDSQPLQDMLKWLNKMTVSAGVKSSSWRALYLALDLDTDLYINNEIEIDRLPFINLAKEMREFNRKRNKITPPTDRANLILYIASVSTLPALYAEKNFNIQSSNVQVPSEFTKERLKVNQQSNAREKLDLVIDQVQKINTLKNDIQLEKDLKQLRKTIPDNSSRQSWEIWAEELRKIMREHLDIGYKTDFEDIDVKALENYIYANFLFLECIHTENYSSKKLCEELFDNLLLPSNEIAPHLLHC</sequence>
<dbReference type="Gene3D" id="3.40.50.300">
    <property type="entry name" value="P-loop containing nucleotide triphosphate hydrolases"/>
    <property type="match status" value="1"/>
</dbReference>
<dbReference type="OrthoDB" id="448481at2"/>
<evidence type="ECO:0000259" key="1">
    <source>
        <dbReference type="PROSITE" id="PS50837"/>
    </source>
</evidence>
<dbReference type="InterPro" id="IPR054501">
    <property type="entry name" value="NCH2"/>
</dbReference>
<dbReference type="AlphaFoldDB" id="A0A0V7ZT06"/>
<dbReference type="Proteomes" id="UP000053372">
    <property type="component" value="Unassembled WGS sequence"/>
</dbReference>
<dbReference type="InterPro" id="IPR027417">
    <property type="entry name" value="P-loop_NTPase"/>
</dbReference>
<protein>
    <recommendedName>
        <fullName evidence="1">NACHT domain-containing protein</fullName>
    </recommendedName>
</protein>
<dbReference type="PANTHER" id="PTHR46844:SF1">
    <property type="entry name" value="SLR5058 PROTEIN"/>
    <property type="match status" value="1"/>
</dbReference>
<feature type="domain" description="NACHT" evidence="1">
    <location>
        <begin position="192"/>
        <end position="312"/>
    </location>
</feature>
<name>A0A0V7ZT06_9CYAN</name>
<evidence type="ECO:0000313" key="2">
    <source>
        <dbReference type="EMBL" id="KST67490.1"/>
    </source>
</evidence>
<dbReference type="RefSeq" id="WP_027840423.1">
    <property type="nucleotide sequence ID" value="NZ_LMTZ01000087.1"/>
</dbReference>
<dbReference type="Pfam" id="PF22727">
    <property type="entry name" value="NCH2"/>
    <property type="match status" value="1"/>
</dbReference>
<accession>A0A0V7ZT06</accession>
<dbReference type="InterPro" id="IPR007111">
    <property type="entry name" value="NACHT_NTPase"/>
</dbReference>
<dbReference type="SUPFAM" id="SSF52540">
    <property type="entry name" value="P-loop containing nucleoside triphosphate hydrolases"/>
    <property type="match status" value="1"/>
</dbReference>
<dbReference type="PANTHER" id="PTHR46844">
    <property type="entry name" value="SLR5058 PROTEIN"/>
    <property type="match status" value="1"/>
</dbReference>
<keyword evidence="3" id="KW-1185">Reference proteome</keyword>
<dbReference type="PROSITE" id="PS50837">
    <property type="entry name" value="NACHT"/>
    <property type="match status" value="1"/>
</dbReference>